<name>A0A5B9QRC7_9BACT</name>
<evidence type="ECO:0000256" key="1">
    <source>
        <dbReference type="SAM" id="Phobius"/>
    </source>
</evidence>
<evidence type="ECO:0000313" key="2">
    <source>
        <dbReference type="EMBL" id="QEG40220.1"/>
    </source>
</evidence>
<sequence>MRADQILVAAVATSLGTLSLVAAATGWALPYRLRSLAAVQRKWGQPAARGVLLLVGLLLLALAAVIALDLRPAYHSQ</sequence>
<dbReference type="EMBL" id="CP042914">
    <property type="protein sequence ID" value="QEG40220.1"/>
    <property type="molecule type" value="Genomic_DNA"/>
</dbReference>
<dbReference type="AlphaFoldDB" id="A0A5B9QRC7"/>
<organism evidence="2 3">
    <name type="scientific">Roseimaritima ulvae</name>
    <dbReference type="NCBI Taxonomy" id="980254"/>
    <lineage>
        <taxon>Bacteria</taxon>
        <taxon>Pseudomonadati</taxon>
        <taxon>Planctomycetota</taxon>
        <taxon>Planctomycetia</taxon>
        <taxon>Pirellulales</taxon>
        <taxon>Pirellulaceae</taxon>
        <taxon>Roseimaritima</taxon>
    </lineage>
</organism>
<dbReference type="Proteomes" id="UP000325286">
    <property type="component" value="Chromosome"/>
</dbReference>
<keyword evidence="1" id="KW-1133">Transmembrane helix</keyword>
<dbReference type="KEGG" id="rul:UC8_22270"/>
<reference evidence="2 3" key="1">
    <citation type="submission" date="2019-08" db="EMBL/GenBank/DDBJ databases">
        <title>Deep-cultivation of Planctomycetes and their phenomic and genomic characterization uncovers novel biology.</title>
        <authorList>
            <person name="Wiegand S."/>
            <person name="Jogler M."/>
            <person name="Boedeker C."/>
            <person name="Pinto D."/>
            <person name="Vollmers J."/>
            <person name="Rivas-Marin E."/>
            <person name="Kohn T."/>
            <person name="Peeters S.H."/>
            <person name="Heuer A."/>
            <person name="Rast P."/>
            <person name="Oberbeckmann S."/>
            <person name="Bunk B."/>
            <person name="Jeske O."/>
            <person name="Meyerdierks A."/>
            <person name="Storesund J.E."/>
            <person name="Kallscheuer N."/>
            <person name="Luecker S."/>
            <person name="Lage O.M."/>
            <person name="Pohl T."/>
            <person name="Merkel B.J."/>
            <person name="Hornburger P."/>
            <person name="Mueller R.-W."/>
            <person name="Bruemmer F."/>
            <person name="Labrenz M."/>
            <person name="Spormann A.M."/>
            <person name="Op den Camp H."/>
            <person name="Overmann J."/>
            <person name="Amann R."/>
            <person name="Jetten M.S.M."/>
            <person name="Mascher T."/>
            <person name="Medema M.H."/>
            <person name="Devos D.P."/>
            <person name="Kaster A.-K."/>
            <person name="Ovreas L."/>
            <person name="Rohde M."/>
            <person name="Galperin M.Y."/>
            <person name="Jogler C."/>
        </authorList>
    </citation>
    <scope>NUCLEOTIDE SEQUENCE [LARGE SCALE GENOMIC DNA]</scope>
    <source>
        <strain evidence="2 3">UC8</strain>
    </source>
</reference>
<gene>
    <name evidence="2" type="ORF">UC8_22270</name>
</gene>
<proteinExistence type="predicted"/>
<dbReference type="RefSeq" id="WP_068137983.1">
    <property type="nucleotide sequence ID" value="NZ_CP042914.1"/>
</dbReference>
<protein>
    <submittedName>
        <fullName evidence="2">Uncharacterized protein</fullName>
    </submittedName>
</protein>
<evidence type="ECO:0000313" key="3">
    <source>
        <dbReference type="Proteomes" id="UP000325286"/>
    </source>
</evidence>
<keyword evidence="1" id="KW-0812">Transmembrane</keyword>
<accession>A0A5B9QRC7</accession>
<keyword evidence="3" id="KW-1185">Reference proteome</keyword>
<dbReference type="OrthoDB" id="286225at2"/>
<feature type="transmembrane region" description="Helical" evidence="1">
    <location>
        <begin position="47"/>
        <end position="68"/>
    </location>
</feature>
<keyword evidence="1" id="KW-0472">Membrane</keyword>